<evidence type="ECO:0000256" key="4">
    <source>
        <dbReference type="ARBA" id="ARBA00038058"/>
    </source>
</evidence>
<gene>
    <name evidence="6" type="ORF">IAA96_01425</name>
</gene>
<dbReference type="GO" id="GO:0003676">
    <property type="term" value="F:nucleic acid binding"/>
    <property type="evidence" value="ECO:0007669"/>
    <property type="project" value="InterPro"/>
</dbReference>
<evidence type="ECO:0000313" key="7">
    <source>
        <dbReference type="Proteomes" id="UP000823616"/>
    </source>
</evidence>
<evidence type="ECO:0000313" key="6">
    <source>
        <dbReference type="EMBL" id="MBO8449747.1"/>
    </source>
</evidence>
<evidence type="ECO:0000256" key="1">
    <source>
        <dbReference type="ARBA" id="ARBA00022741"/>
    </source>
</evidence>
<dbReference type="AlphaFoldDB" id="A0A9D9HGY4"/>
<dbReference type="Pfam" id="PF04002">
    <property type="entry name" value="RadC"/>
    <property type="match status" value="1"/>
</dbReference>
<dbReference type="GO" id="GO:0005524">
    <property type="term" value="F:ATP binding"/>
    <property type="evidence" value="ECO:0007669"/>
    <property type="project" value="UniProtKB-KW"/>
</dbReference>
<evidence type="ECO:0000256" key="3">
    <source>
        <dbReference type="ARBA" id="ARBA00022840"/>
    </source>
</evidence>
<dbReference type="Pfam" id="PF13307">
    <property type="entry name" value="Helicase_C_2"/>
    <property type="match status" value="1"/>
</dbReference>
<organism evidence="6 7">
    <name type="scientific">Candidatus Avitreponema avistercoris</name>
    <dbReference type="NCBI Taxonomy" id="2840705"/>
    <lineage>
        <taxon>Bacteria</taxon>
        <taxon>Pseudomonadati</taxon>
        <taxon>Spirochaetota</taxon>
        <taxon>Spirochaetia</taxon>
        <taxon>Spirochaetales</taxon>
        <taxon>Candidatus Avitreponema</taxon>
    </lineage>
</organism>
<reference evidence="6" key="2">
    <citation type="journal article" date="2021" name="PeerJ">
        <title>Extensive microbial diversity within the chicken gut microbiome revealed by metagenomics and culture.</title>
        <authorList>
            <person name="Gilroy R."/>
            <person name="Ravi A."/>
            <person name="Getino M."/>
            <person name="Pursley I."/>
            <person name="Horton D.L."/>
            <person name="Alikhan N.F."/>
            <person name="Baker D."/>
            <person name="Gharbi K."/>
            <person name="Hall N."/>
            <person name="Watson M."/>
            <person name="Adriaenssens E.M."/>
            <person name="Foster-Nyarko E."/>
            <person name="Jarju S."/>
            <person name="Secka A."/>
            <person name="Antonio M."/>
            <person name="Oren A."/>
            <person name="Chaudhuri R.R."/>
            <person name="La Ragione R."/>
            <person name="Hildebrand F."/>
            <person name="Pallen M.J."/>
        </authorList>
    </citation>
    <scope>NUCLEOTIDE SEQUENCE</scope>
    <source>
        <strain evidence="6">B3-4054</strain>
    </source>
</reference>
<dbReference type="GO" id="GO:0016818">
    <property type="term" value="F:hydrolase activity, acting on acid anhydrides, in phosphorus-containing anhydrides"/>
    <property type="evidence" value="ECO:0007669"/>
    <property type="project" value="InterPro"/>
</dbReference>
<dbReference type="PROSITE" id="PS01302">
    <property type="entry name" value="UPF0758"/>
    <property type="match status" value="1"/>
</dbReference>
<dbReference type="SMART" id="SM00491">
    <property type="entry name" value="HELICc2"/>
    <property type="match status" value="1"/>
</dbReference>
<dbReference type="PANTHER" id="PTHR11472:SF34">
    <property type="entry name" value="REGULATOR OF TELOMERE ELONGATION HELICASE 1"/>
    <property type="match status" value="1"/>
</dbReference>
<name>A0A9D9HGY4_9SPIR</name>
<dbReference type="SUPFAM" id="SSF52540">
    <property type="entry name" value="P-loop containing nucleoside triphosphate hydrolases"/>
    <property type="match status" value="1"/>
</dbReference>
<comment type="similarity">
    <text evidence="4">Belongs to the helicase family. DinG subfamily.</text>
</comment>
<dbReference type="PANTHER" id="PTHR11472">
    <property type="entry name" value="DNA REPAIR DEAD HELICASE RAD3/XP-D SUBFAMILY MEMBER"/>
    <property type="match status" value="1"/>
</dbReference>
<reference evidence="6" key="1">
    <citation type="submission" date="2020-10" db="EMBL/GenBank/DDBJ databases">
        <authorList>
            <person name="Gilroy R."/>
        </authorList>
    </citation>
    <scope>NUCLEOTIDE SEQUENCE</scope>
    <source>
        <strain evidence="6">B3-4054</strain>
    </source>
</reference>
<keyword evidence="2" id="KW-0378">Hydrolase</keyword>
<dbReference type="InterPro" id="IPR025657">
    <property type="entry name" value="RadC_JAB"/>
</dbReference>
<dbReference type="InterPro" id="IPR020891">
    <property type="entry name" value="UPF0758_CS"/>
</dbReference>
<accession>A0A9D9HGY4</accession>
<dbReference type="Gene3D" id="3.40.50.300">
    <property type="entry name" value="P-loop containing nucleotide triphosphate hydrolases"/>
    <property type="match status" value="2"/>
</dbReference>
<dbReference type="Gene3D" id="3.40.140.10">
    <property type="entry name" value="Cytidine Deaminase, domain 2"/>
    <property type="match status" value="1"/>
</dbReference>
<dbReference type="InterPro" id="IPR011545">
    <property type="entry name" value="DEAD/DEAH_box_helicase_dom"/>
</dbReference>
<proteinExistence type="inferred from homology"/>
<comment type="caution">
    <text evidence="6">The sequence shown here is derived from an EMBL/GenBank/DDBJ whole genome shotgun (WGS) entry which is preliminary data.</text>
</comment>
<dbReference type="InterPro" id="IPR045028">
    <property type="entry name" value="DinG/Rad3-like"/>
</dbReference>
<dbReference type="GO" id="GO:0006139">
    <property type="term" value="P:nucleobase-containing compound metabolic process"/>
    <property type="evidence" value="ECO:0007669"/>
    <property type="project" value="InterPro"/>
</dbReference>
<dbReference type="Proteomes" id="UP000823616">
    <property type="component" value="Unassembled WGS sequence"/>
</dbReference>
<dbReference type="InterPro" id="IPR014013">
    <property type="entry name" value="Helic_SF1/SF2_ATP-bd_DinG/Rad3"/>
</dbReference>
<sequence>MSGADCLQKAFRAFFWGDSWFFPAACFVFAGGVVPEAVSRLTPEVCAAIAEEIRAADGNEVFVVGNLDGGGLVAEIFVAARGNESAAPVIQSAVDRAEVLIHNHPSGVLRPSSADLSVASQAASAGLGFYIVDNSVSRVYVVAEPVLTRKKQLLDPSYVSSFLAEDGSLASFSPDYEERPSQIALSAACAAAFNEGKVAMFEAGTGVGKSFAYLLPAVLWSLENQDRVVVSTATIHLQQQLLEKDIPLVQRILGREVRAALVKGRGNYVCRRRLASTVRERDFFDEEQDSLDQIAAWVETTPDGSRSDLSFQPSASLWSRICSESDSCMGMRCPWHTSCFVMQARKNAAAASLLVVNHHLLFADIETRFTGSGYEGTAVLPPFHHIVFDEAHAIESAATSFFSESFSRFRILRQIHTVLPERNTRRRPRLDILESLTTDKAAAAAVRAAAGPVKKALENLEQSALHACGQESVFRLSVKTAGLPEVESVLAAMEELRKRLVQFSSSLRAVFDGIGDEDGNDSAVWESKFAVRRLESAASLLAGFSAWRENPDSVFWVERNVFTQTRGAKGQPKEGAPVFYPKFYRTPLSVAETMKAAVFDPFRTVLCLSATLRIRTNFTFWMHRTGVSLVEPDRLVSGVYPSPFPYGTNVLLALPDGIPLPDEAGFSRAVEDFVPKLLESTSGSALVLFTSYEALRSCCQTARSALAGTGIRVLRQGEDDRARLLDAFRGDASSVLFATDSFWEGVDIPGETLRHVILVKFPFRVPNNPVFEARCERIEENGGNPFMELSLPDAVIKFRQGFGRLMRRKTDRGVVTVLDRRITARRYGQVFLESIPETRRVKGPPGEILRAIEDFLFG</sequence>
<evidence type="ECO:0000256" key="2">
    <source>
        <dbReference type="ARBA" id="ARBA00022801"/>
    </source>
</evidence>
<dbReference type="PROSITE" id="PS51193">
    <property type="entry name" value="HELICASE_ATP_BIND_2"/>
    <property type="match status" value="1"/>
</dbReference>
<dbReference type="GO" id="GO:0003678">
    <property type="term" value="F:DNA helicase activity"/>
    <property type="evidence" value="ECO:0007669"/>
    <property type="project" value="TreeGrafter"/>
</dbReference>
<keyword evidence="1" id="KW-0547">Nucleotide-binding</keyword>
<keyword evidence="3" id="KW-0067">ATP-binding</keyword>
<dbReference type="InterPro" id="IPR006555">
    <property type="entry name" value="ATP-dep_Helicase_C"/>
</dbReference>
<dbReference type="Pfam" id="PF00270">
    <property type="entry name" value="DEAD"/>
    <property type="match status" value="1"/>
</dbReference>
<feature type="domain" description="Helicase ATP-binding" evidence="5">
    <location>
        <begin position="168"/>
        <end position="450"/>
    </location>
</feature>
<protein>
    <submittedName>
        <fullName evidence="6">Helicase</fullName>
    </submittedName>
</protein>
<dbReference type="EMBL" id="JADIMS010000023">
    <property type="protein sequence ID" value="MBO8449747.1"/>
    <property type="molecule type" value="Genomic_DNA"/>
</dbReference>
<keyword evidence="6" id="KW-0347">Helicase</keyword>
<dbReference type="InterPro" id="IPR027417">
    <property type="entry name" value="P-loop_NTPase"/>
</dbReference>
<evidence type="ECO:0000259" key="5">
    <source>
        <dbReference type="PROSITE" id="PS51193"/>
    </source>
</evidence>